<evidence type="ECO:0000313" key="1">
    <source>
        <dbReference type="EMBL" id="CAJ2632335.1"/>
    </source>
</evidence>
<keyword evidence="2" id="KW-1185">Reference proteome</keyword>
<sequence length="541" mass="59413">MEAVLASRHFSTPLSHHRTTFSCSSSSSSSIKLGSTISFRNSFAKEIWGLVQSKSITVKTTDMIRPVLVRAEMFGQLTTGLESAWNKLKGEEVLTKDNIAEPMRDIRRALLEADVSLPVVRRFVQSVSDQAVGVGVVRGVKPDQQLVKIVYDELIKLMGGEVSELTFAKSGPTVILLAGLQGVGKTTVCAKLASYFKKQGKSCMLVAGDVYRPAAIDQLTILGKQVNVPVYTAGTDVKPSDIAKQGFEEAKKKNIDVVIVDTAGRLQIDKAMMDELKDVKRVLNPTEVLLVVDAMTGQEAAALVTTFNLEIGITGAILTKLDGDSRGGAALSVKEVSGKPIKLVGRGERMEDLEPFYPDRMAGRILGMGDVLSFVEKMQQEEAEDLQKKIMSAKFDFNDFLKQTRTVAKMGSVSRVIGMIPGMAKVTPAQIREAEKNLQNMEVIIEAMTPEEREKPELLAESPIKRKRVAKDSGKTEQQVSQLIAQLFQMRVRMKKLMGVMEGGSLPTLSNLEEALKSEETAPAGTARRKKKWSQRYFGRR</sequence>
<organism evidence="1 2">
    <name type="scientific">Trifolium pratense</name>
    <name type="common">Red clover</name>
    <dbReference type="NCBI Taxonomy" id="57577"/>
    <lineage>
        <taxon>Eukaryota</taxon>
        <taxon>Viridiplantae</taxon>
        <taxon>Streptophyta</taxon>
        <taxon>Embryophyta</taxon>
        <taxon>Tracheophyta</taxon>
        <taxon>Spermatophyta</taxon>
        <taxon>Magnoliopsida</taxon>
        <taxon>eudicotyledons</taxon>
        <taxon>Gunneridae</taxon>
        <taxon>Pentapetalae</taxon>
        <taxon>rosids</taxon>
        <taxon>fabids</taxon>
        <taxon>Fabales</taxon>
        <taxon>Fabaceae</taxon>
        <taxon>Papilionoideae</taxon>
        <taxon>50 kb inversion clade</taxon>
        <taxon>NPAAA clade</taxon>
        <taxon>Hologalegina</taxon>
        <taxon>IRL clade</taxon>
        <taxon>Trifolieae</taxon>
        <taxon>Trifolium</taxon>
    </lineage>
</organism>
<dbReference type="Proteomes" id="UP001177021">
    <property type="component" value="Unassembled WGS sequence"/>
</dbReference>
<evidence type="ECO:0000313" key="2">
    <source>
        <dbReference type="Proteomes" id="UP001177021"/>
    </source>
</evidence>
<name>A0ACB0IJK7_TRIPR</name>
<proteinExistence type="predicted"/>
<accession>A0ACB0IJK7</accession>
<dbReference type="EMBL" id="CASHSV030000001">
    <property type="protein sequence ID" value="CAJ2632335.1"/>
    <property type="molecule type" value="Genomic_DNA"/>
</dbReference>
<reference evidence="1" key="1">
    <citation type="submission" date="2023-10" db="EMBL/GenBank/DDBJ databases">
        <authorList>
            <person name="Rodriguez Cubillos JULIANA M."/>
            <person name="De Vega J."/>
        </authorList>
    </citation>
    <scope>NUCLEOTIDE SEQUENCE</scope>
</reference>
<gene>
    <name evidence="1" type="ORF">MILVUS5_LOCUS3665</name>
</gene>
<comment type="caution">
    <text evidence="1">The sequence shown here is derived from an EMBL/GenBank/DDBJ whole genome shotgun (WGS) entry which is preliminary data.</text>
</comment>
<protein>
    <submittedName>
        <fullName evidence="1">Uncharacterized protein</fullName>
    </submittedName>
</protein>